<keyword evidence="9" id="KW-1133">Transmembrane helix</keyword>
<evidence type="ECO:0000256" key="3">
    <source>
        <dbReference type="ARBA" id="ARBA00022553"/>
    </source>
</evidence>
<comment type="caution">
    <text evidence="11">The sequence shown here is derived from an EMBL/GenBank/DDBJ whole genome shotgun (WGS) entry which is preliminary data.</text>
</comment>
<evidence type="ECO:0000313" key="12">
    <source>
        <dbReference type="Proteomes" id="UP001201873"/>
    </source>
</evidence>
<dbReference type="SUPFAM" id="SSF55874">
    <property type="entry name" value="ATPase domain of HSP90 chaperone/DNA topoisomerase II/histidine kinase"/>
    <property type="match status" value="1"/>
</dbReference>
<evidence type="ECO:0000256" key="4">
    <source>
        <dbReference type="ARBA" id="ARBA00022679"/>
    </source>
</evidence>
<gene>
    <name evidence="11" type="ORF">MXD59_14730</name>
</gene>
<accession>A0ABT0JZQ4</accession>
<dbReference type="Gene3D" id="1.20.5.1930">
    <property type="match status" value="1"/>
</dbReference>
<keyword evidence="6 11" id="KW-0418">Kinase</keyword>
<keyword evidence="12" id="KW-1185">Reference proteome</keyword>
<dbReference type="InterPro" id="IPR011712">
    <property type="entry name" value="Sig_transdc_His_kin_sub3_dim/P"/>
</dbReference>
<keyword evidence="9" id="KW-0812">Transmembrane</keyword>
<feature type="transmembrane region" description="Helical" evidence="9">
    <location>
        <begin position="63"/>
        <end position="83"/>
    </location>
</feature>
<evidence type="ECO:0000256" key="7">
    <source>
        <dbReference type="ARBA" id="ARBA00022840"/>
    </source>
</evidence>
<evidence type="ECO:0000256" key="5">
    <source>
        <dbReference type="ARBA" id="ARBA00022741"/>
    </source>
</evidence>
<dbReference type="PANTHER" id="PTHR24421:SF10">
    <property type="entry name" value="NITRATE_NITRITE SENSOR PROTEIN NARQ"/>
    <property type="match status" value="1"/>
</dbReference>
<protein>
    <recommendedName>
        <fullName evidence="2">histidine kinase</fullName>
        <ecNumber evidence="2">2.7.13.3</ecNumber>
    </recommendedName>
</protein>
<dbReference type="RefSeq" id="WP_248825311.1">
    <property type="nucleotide sequence ID" value="NZ_JALKFT010000013.1"/>
</dbReference>
<dbReference type="EMBL" id="JALKFT010000013">
    <property type="protein sequence ID" value="MCK9877012.1"/>
    <property type="molecule type" value="Genomic_DNA"/>
</dbReference>
<dbReference type="Proteomes" id="UP001201873">
    <property type="component" value="Unassembled WGS sequence"/>
</dbReference>
<proteinExistence type="predicted"/>
<evidence type="ECO:0000313" key="11">
    <source>
        <dbReference type="EMBL" id="MCK9877012.1"/>
    </source>
</evidence>
<keyword evidence="7" id="KW-0067">ATP-binding</keyword>
<keyword evidence="4" id="KW-0808">Transferase</keyword>
<dbReference type="CDD" id="cd16917">
    <property type="entry name" value="HATPase_UhpB-NarQ-NarX-like"/>
    <property type="match status" value="1"/>
</dbReference>
<organism evidence="11 12">
    <name type="scientific">Frankia umida</name>
    <dbReference type="NCBI Taxonomy" id="573489"/>
    <lineage>
        <taxon>Bacteria</taxon>
        <taxon>Bacillati</taxon>
        <taxon>Actinomycetota</taxon>
        <taxon>Actinomycetes</taxon>
        <taxon>Frankiales</taxon>
        <taxon>Frankiaceae</taxon>
        <taxon>Frankia</taxon>
    </lineage>
</organism>
<reference evidence="11 12" key="1">
    <citation type="submission" date="2022-04" db="EMBL/GenBank/DDBJ databases">
        <title>Genome diversity in the genus Frankia.</title>
        <authorList>
            <person name="Carlos-Shanley C."/>
            <person name="Hahn D."/>
        </authorList>
    </citation>
    <scope>NUCLEOTIDE SEQUENCE [LARGE SCALE GENOMIC DNA]</scope>
    <source>
        <strain evidence="11 12">Ag45/Mut15</strain>
    </source>
</reference>
<evidence type="ECO:0000256" key="2">
    <source>
        <dbReference type="ARBA" id="ARBA00012438"/>
    </source>
</evidence>
<feature type="domain" description="Signal transduction histidine kinase subgroup 3 dimerisation and phosphoacceptor" evidence="10">
    <location>
        <begin position="174"/>
        <end position="241"/>
    </location>
</feature>
<dbReference type="InterPro" id="IPR036890">
    <property type="entry name" value="HATPase_C_sf"/>
</dbReference>
<comment type="catalytic activity">
    <reaction evidence="1">
        <text>ATP + protein L-histidine = ADP + protein N-phospho-L-histidine.</text>
        <dbReference type="EC" id="2.7.13.3"/>
    </reaction>
</comment>
<sequence>MSPSDWTNRLARLGRWVQAPVPGRTGRWGHRWNRDVVAGQAALAVLIGVITTVAWALGGGGAFWPRWVWFGLAAVLSAEYLGLRVLAVPGGPRRWLALTRATVVLVAAIEVAAWLLSGGGIFWPAYSLTGWLIVLGVLTVVLRRRASGREKQLTERVATLAHTRQVALDGQAAELKRVERDLHDGAQARMVSLALTLGLAEDLLAHDPRAAARLLGEARTTAVGALDDLRSVMHSIHPAVLSDRGLVGAVRALALDLALPVTVTGEFPPDLAAPVESALYFAVAECLTNAVRHAGASAIEVTFQPDPRIVVADDGTGGADPTRGSGLPGIIGRLATVDARLDISSPPGGPTLMTITLPTDPQRG</sequence>
<evidence type="ECO:0000256" key="8">
    <source>
        <dbReference type="ARBA" id="ARBA00023012"/>
    </source>
</evidence>
<evidence type="ECO:0000256" key="9">
    <source>
        <dbReference type="SAM" id="Phobius"/>
    </source>
</evidence>
<keyword evidence="9" id="KW-0472">Membrane</keyword>
<dbReference type="InterPro" id="IPR050482">
    <property type="entry name" value="Sensor_HK_TwoCompSys"/>
</dbReference>
<keyword evidence="8" id="KW-0902">Two-component regulatory system</keyword>
<dbReference type="GO" id="GO:0016301">
    <property type="term" value="F:kinase activity"/>
    <property type="evidence" value="ECO:0007669"/>
    <property type="project" value="UniProtKB-KW"/>
</dbReference>
<evidence type="ECO:0000256" key="1">
    <source>
        <dbReference type="ARBA" id="ARBA00000085"/>
    </source>
</evidence>
<feature type="transmembrane region" description="Helical" evidence="9">
    <location>
        <begin position="95"/>
        <end position="115"/>
    </location>
</feature>
<evidence type="ECO:0000256" key="6">
    <source>
        <dbReference type="ARBA" id="ARBA00022777"/>
    </source>
</evidence>
<dbReference type="PANTHER" id="PTHR24421">
    <property type="entry name" value="NITRATE/NITRITE SENSOR PROTEIN NARX-RELATED"/>
    <property type="match status" value="1"/>
</dbReference>
<dbReference type="EC" id="2.7.13.3" evidence="2"/>
<evidence type="ECO:0000259" key="10">
    <source>
        <dbReference type="Pfam" id="PF07730"/>
    </source>
</evidence>
<dbReference type="Pfam" id="PF07730">
    <property type="entry name" value="HisKA_3"/>
    <property type="match status" value="1"/>
</dbReference>
<dbReference type="Gene3D" id="3.30.565.10">
    <property type="entry name" value="Histidine kinase-like ATPase, C-terminal domain"/>
    <property type="match status" value="1"/>
</dbReference>
<name>A0ABT0JZQ4_9ACTN</name>
<feature type="transmembrane region" description="Helical" evidence="9">
    <location>
        <begin position="36"/>
        <end position="57"/>
    </location>
</feature>
<keyword evidence="5" id="KW-0547">Nucleotide-binding</keyword>
<feature type="transmembrane region" description="Helical" evidence="9">
    <location>
        <begin position="121"/>
        <end position="142"/>
    </location>
</feature>
<keyword evidence="3" id="KW-0597">Phosphoprotein</keyword>